<keyword evidence="1" id="KW-0812">Transmembrane</keyword>
<dbReference type="CDD" id="cd15787">
    <property type="entry name" value="YycH_N"/>
    <property type="match status" value="1"/>
</dbReference>
<dbReference type="STRING" id="1423804.FD14_GL002832"/>
<proteinExistence type="predicted"/>
<dbReference type="Gene3D" id="3.10.450.310">
    <property type="match status" value="1"/>
</dbReference>
<keyword evidence="4" id="KW-1185">Reference proteome</keyword>
<organism evidence="3 4">
    <name type="scientific">Secundilactobacillus similis DSM 23365 = JCM 2765</name>
    <dbReference type="NCBI Taxonomy" id="1423804"/>
    <lineage>
        <taxon>Bacteria</taxon>
        <taxon>Bacillati</taxon>
        <taxon>Bacillota</taxon>
        <taxon>Bacilli</taxon>
        <taxon>Lactobacillales</taxon>
        <taxon>Lactobacillaceae</taxon>
        <taxon>Secundilactobacillus</taxon>
    </lineage>
</organism>
<evidence type="ECO:0000256" key="1">
    <source>
        <dbReference type="SAM" id="Phobius"/>
    </source>
</evidence>
<keyword evidence="1" id="KW-0472">Membrane</keyword>
<evidence type="ECO:0000259" key="2">
    <source>
        <dbReference type="Pfam" id="PF07435"/>
    </source>
</evidence>
<dbReference type="PATRIC" id="fig|1423804.4.peg.3049"/>
<comment type="caution">
    <text evidence="3">The sequence shown here is derived from an EMBL/GenBank/DDBJ whole genome shotgun (WGS) entry which is preliminary data.</text>
</comment>
<feature type="domain" description="Regulatory protein YycH" evidence="2">
    <location>
        <begin position="17"/>
        <end position="427"/>
    </location>
</feature>
<dbReference type="Proteomes" id="UP000051442">
    <property type="component" value="Unassembled WGS sequence"/>
</dbReference>
<dbReference type="EMBL" id="AYZM01000178">
    <property type="protein sequence ID" value="KRN15494.1"/>
    <property type="molecule type" value="Genomic_DNA"/>
</dbReference>
<protein>
    <recommendedName>
        <fullName evidence="2">Regulatory protein YycH domain-containing protein</fullName>
    </recommendedName>
</protein>
<name>A0A0R2EJB6_9LACO</name>
<evidence type="ECO:0000313" key="3">
    <source>
        <dbReference type="EMBL" id="KRN15494.1"/>
    </source>
</evidence>
<dbReference type="Pfam" id="PF07435">
    <property type="entry name" value="YycH"/>
    <property type="match status" value="1"/>
</dbReference>
<reference evidence="3 4" key="1">
    <citation type="journal article" date="2015" name="Genome Announc.">
        <title>Expanding the biotechnology potential of lactobacilli through comparative genomics of 213 strains and associated genera.</title>
        <authorList>
            <person name="Sun Z."/>
            <person name="Harris H.M."/>
            <person name="McCann A."/>
            <person name="Guo C."/>
            <person name="Argimon S."/>
            <person name="Zhang W."/>
            <person name="Yang X."/>
            <person name="Jeffery I.B."/>
            <person name="Cooney J.C."/>
            <person name="Kagawa T.F."/>
            <person name="Liu W."/>
            <person name="Song Y."/>
            <person name="Salvetti E."/>
            <person name="Wrobel A."/>
            <person name="Rasinkangas P."/>
            <person name="Parkhill J."/>
            <person name="Rea M.C."/>
            <person name="O'Sullivan O."/>
            <person name="Ritari J."/>
            <person name="Douillard F.P."/>
            <person name="Paul Ross R."/>
            <person name="Yang R."/>
            <person name="Briner A.E."/>
            <person name="Felis G.E."/>
            <person name="de Vos W.M."/>
            <person name="Barrangou R."/>
            <person name="Klaenhammer T.R."/>
            <person name="Caufield P.W."/>
            <person name="Cui Y."/>
            <person name="Zhang H."/>
            <person name="O'Toole P.W."/>
        </authorList>
    </citation>
    <scope>NUCLEOTIDE SEQUENCE [LARGE SCALE GENOMIC DNA]</scope>
    <source>
        <strain evidence="3 4">DSM 23365</strain>
    </source>
</reference>
<sequence>MIFGMKLRQLWLPVSLGIAMVISLGLSVMLWTNPAHSTLSSRTKVTKTNDNSNNTTFQDIYLPSQIVSTDSKGQQEVLTNDKINIASQLRDKMSRFTATDVQTVSERSSKAYLKQLKRKSTVLLNYETPMTVNFFRKVFDNQLKVPNQKFNRVQLLLNDPKHLYLLNDQTLRVARVKLKNNEAGKLKKVLSDQMVKHPVSFMMLNGKPLLYYPDALKLKTYSYQLTEQTQSYYANRIMTTNANSSVQIKHHKNSTVYDDHGFRHMVVSDKDDTVVFTNYNSQVKSNSFLTTMNHVYQQMVMVGMPLDNMRFFAYDSGAHTVSFRTYVGGLPVFDQSNFGAVQVQILDQTSYQMNFSLDSLQVPIPPAQDSATVESMGTLLKRLEAAGVHKRKIQDIQLGYTWTRDTGLDKVVNLTPTWYIKIGGKWQTYEEAIQ</sequence>
<dbReference type="AlphaFoldDB" id="A0A0R2EJB6"/>
<feature type="transmembrane region" description="Helical" evidence="1">
    <location>
        <begin position="12"/>
        <end position="32"/>
    </location>
</feature>
<keyword evidence="1" id="KW-1133">Transmembrane helix</keyword>
<gene>
    <name evidence="3" type="ORF">FD14_GL002832</name>
</gene>
<evidence type="ECO:0000313" key="4">
    <source>
        <dbReference type="Proteomes" id="UP000051442"/>
    </source>
</evidence>
<dbReference type="InterPro" id="IPR009996">
    <property type="entry name" value="YycH"/>
</dbReference>
<accession>A0A0R2EJB6</accession>